<dbReference type="PaxDb" id="39947-A0A0P0X963"/>
<keyword evidence="3" id="KW-1185">Reference proteome</keyword>
<dbReference type="InParanoid" id="A0A0P0X963"/>
<feature type="signal peptide" evidence="1">
    <location>
        <begin position="1"/>
        <end position="27"/>
    </location>
</feature>
<dbReference type="EMBL" id="AP014963">
    <property type="protein sequence ID" value="BAT02854.1"/>
    <property type="molecule type" value="Genomic_DNA"/>
</dbReference>
<evidence type="ECO:0000313" key="3">
    <source>
        <dbReference type="Proteomes" id="UP000059680"/>
    </source>
</evidence>
<gene>
    <name evidence="2" type="ordered locus">Os07g0640350</name>
    <name evidence="2" type="ORF">OSNPB_070640350</name>
</gene>
<accession>A0A0P0X963</accession>
<name>A0A0P0X963_ORYSJ</name>
<dbReference type="AlphaFoldDB" id="A0A0P0X963"/>
<reference evidence="2 3" key="2">
    <citation type="journal article" date="2013" name="Plant Cell Physiol.">
        <title>Rice Annotation Project Database (RAP-DB): an integrative and interactive database for rice genomics.</title>
        <authorList>
            <person name="Sakai H."/>
            <person name="Lee S.S."/>
            <person name="Tanaka T."/>
            <person name="Numa H."/>
            <person name="Kim J."/>
            <person name="Kawahara Y."/>
            <person name="Wakimoto H."/>
            <person name="Yang C.C."/>
            <person name="Iwamoto M."/>
            <person name="Abe T."/>
            <person name="Yamada Y."/>
            <person name="Muto A."/>
            <person name="Inokuchi H."/>
            <person name="Ikemura T."/>
            <person name="Matsumoto T."/>
            <person name="Sasaki T."/>
            <person name="Itoh T."/>
        </authorList>
    </citation>
    <scope>NUCLEOTIDE SEQUENCE [LARGE SCALE GENOMIC DNA]</scope>
    <source>
        <strain evidence="3">cv. Nipponbare</strain>
    </source>
</reference>
<reference evidence="2 3" key="3">
    <citation type="journal article" date="2013" name="Rice">
        <title>Improvement of the Oryza sativa Nipponbare reference genome using next generation sequence and optical map data.</title>
        <authorList>
            <person name="Kawahara Y."/>
            <person name="de la Bastide M."/>
            <person name="Hamilton J.P."/>
            <person name="Kanamori H."/>
            <person name="McCombie W.R."/>
            <person name="Ouyang S."/>
            <person name="Schwartz D.C."/>
            <person name="Tanaka T."/>
            <person name="Wu J."/>
            <person name="Zhou S."/>
            <person name="Childs K.L."/>
            <person name="Davidson R.M."/>
            <person name="Lin H."/>
            <person name="Quesada-Ocampo L."/>
            <person name="Vaillancourt B."/>
            <person name="Sakai H."/>
            <person name="Lee S.S."/>
            <person name="Kim J."/>
            <person name="Numa H."/>
            <person name="Itoh T."/>
            <person name="Buell C.R."/>
            <person name="Matsumoto T."/>
        </authorList>
    </citation>
    <scope>NUCLEOTIDE SEQUENCE [LARGE SCALE GENOMIC DNA]</scope>
    <source>
        <strain evidence="3">cv. Nipponbare</strain>
    </source>
</reference>
<protein>
    <submittedName>
        <fullName evidence="2">Os07g0640350 protein</fullName>
    </submittedName>
</protein>
<reference evidence="3" key="1">
    <citation type="journal article" date="2005" name="Nature">
        <title>The map-based sequence of the rice genome.</title>
        <authorList>
            <consortium name="International rice genome sequencing project (IRGSP)"/>
            <person name="Matsumoto T."/>
            <person name="Wu J."/>
            <person name="Kanamori H."/>
            <person name="Katayose Y."/>
            <person name="Fujisawa M."/>
            <person name="Namiki N."/>
            <person name="Mizuno H."/>
            <person name="Yamamoto K."/>
            <person name="Antonio B.A."/>
            <person name="Baba T."/>
            <person name="Sakata K."/>
            <person name="Nagamura Y."/>
            <person name="Aoki H."/>
            <person name="Arikawa K."/>
            <person name="Arita K."/>
            <person name="Bito T."/>
            <person name="Chiden Y."/>
            <person name="Fujitsuka N."/>
            <person name="Fukunaka R."/>
            <person name="Hamada M."/>
            <person name="Harada C."/>
            <person name="Hayashi A."/>
            <person name="Hijishita S."/>
            <person name="Honda M."/>
            <person name="Hosokawa S."/>
            <person name="Ichikawa Y."/>
            <person name="Idonuma A."/>
            <person name="Iijima M."/>
            <person name="Ikeda M."/>
            <person name="Ikeno M."/>
            <person name="Ito K."/>
            <person name="Ito S."/>
            <person name="Ito T."/>
            <person name="Ito Y."/>
            <person name="Ito Y."/>
            <person name="Iwabuchi A."/>
            <person name="Kamiya K."/>
            <person name="Karasawa W."/>
            <person name="Kurita K."/>
            <person name="Katagiri S."/>
            <person name="Kikuta A."/>
            <person name="Kobayashi H."/>
            <person name="Kobayashi N."/>
            <person name="Machita K."/>
            <person name="Maehara T."/>
            <person name="Masukawa M."/>
            <person name="Mizubayashi T."/>
            <person name="Mukai Y."/>
            <person name="Nagasaki H."/>
            <person name="Nagata Y."/>
            <person name="Naito S."/>
            <person name="Nakashima M."/>
            <person name="Nakama Y."/>
            <person name="Nakamichi Y."/>
            <person name="Nakamura M."/>
            <person name="Meguro A."/>
            <person name="Negishi M."/>
            <person name="Ohta I."/>
            <person name="Ohta T."/>
            <person name="Okamoto M."/>
            <person name="Ono N."/>
            <person name="Saji S."/>
            <person name="Sakaguchi M."/>
            <person name="Sakai K."/>
            <person name="Shibata M."/>
            <person name="Shimokawa T."/>
            <person name="Song J."/>
            <person name="Takazaki Y."/>
            <person name="Terasawa K."/>
            <person name="Tsugane M."/>
            <person name="Tsuji K."/>
            <person name="Ueda S."/>
            <person name="Waki K."/>
            <person name="Yamagata H."/>
            <person name="Yamamoto M."/>
            <person name="Yamamoto S."/>
            <person name="Yamane H."/>
            <person name="Yoshiki S."/>
            <person name="Yoshihara R."/>
            <person name="Yukawa K."/>
            <person name="Zhong H."/>
            <person name="Yano M."/>
            <person name="Yuan Q."/>
            <person name="Ouyang S."/>
            <person name="Liu J."/>
            <person name="Jones K.M."/>
            <person name="Gansberger K."/>
            <person name="Moffat K."/>
            <person name="Hill J."/>
            <person name="Bera J."/>
            <person name="Fadrosh D."/>
            <person name="Jin S."/>
            <person name="Johri S."/>
            <person name="Kim M."/>
            <person name="Overton L."/>
            <person name="Reardon M."/>
            <person name="Tsitrin T."/>
            <person name="Vuong H."/>
            <person name="Weaver B."/>
            <person name="Ciecko A."/>
            <person name="Tallon L."/>
            <person name="Jackson J."/>
            <person name="Pai G."/>
            <person name="Aken S.V."/>
            <person name="Utterback T."/>
            <person name="Reidmuller S."/>
            <person name="Feldblyum T."/>
            <person name="Hsiao J."/>
            <person name="Zismann V."/>
            <person name="Iobst S."/>
            <person name="de Vazeille A.R."/>
            <person name="Buell C.R."/>
            <person name="Ying K."/>
            <person name="Li Y."/>
            <person name="Lu T."/>
            <person name="Huang Y."/>
            <person name="Zhao Q."/>
            <person name="Feng Q."/>
            <person name="Zhang L."/>
            <person name="Zhu J."/>
            <person name="Weng Q."/>
            <person name="Mu J."/>
            <person name="Lu Y."/>
            <person name="Fan D."/>
            <person name="Liu Y."/>
            <person name="Guan J."/>
            <person name="Zhang Y."/>
            <person name="Yu S."/>
            <person name="Liu X."/>
            <person name="Zhang Y."/>
            <person name="Hong G."/>
            <person name="Han B."/>
            <person name="Choisne N."/>
            <person name="Demange N."/>
            <person name="Orjeda G."/>
            <person name="Samain S."/>
            <person name="Cattolico L."/>
            <person name="Pelletier E."/>
            <person name="Couloux A."/>
            <person name="Segurens B."/>
            <person name="Wincker P."/>
            <person name="D'Hont A."/>
            <person name="Scarpelli C."/>
            <person name="Weissenbach J."/>
            <person name="Salanoubat M."/>
            <person name="Quetier F."/>
            <person name="Yu Y."/>
            <person name="Kim H.R."/>
            <person name="Rambo T."/>
            <person name="Currie J."/>
            <person name="Collura K."/>
            <person name="Luo M."/>
            <person name="Yang T."/>
            <person name="Ammiraju J.S.S."/>
            <person name="Engler F."/>
            <person name="Soderlund C."/>
            <person name="Wing R.A."/>
            <person name="Palmer L.E."/>
            <person name="de la Bastide M."/>
            <person name="Spiegel L."/>
            <person name="Nascimento L."/>
            <person name="Zutavern T."/>
            <person name="O'Shaughnessy A."/>
            <person name="Dike S."/>
            <person name="Dedhia N."/>
            <person name="Preston R."/>
            <person name="Balija V."/>
            <person name="McCombie W.R."/>
            <person name="Chow T."/>
            <person name="Chen H."/>
            <person name="Chung M."/>
            <person name="Chen C."/>
            <person name="Shaw J."/>
            <person name="Wu H."/>
            <person name="Hsiao K."/>
            <person name="Chao Y."/>
            <person name="Chu M."/>
            <person name="Cheng C."/>
            <person name="Hour A."/>
            <person name="Lee P."/>
            <person name="Lin S."/>
            <person name="Lin Y."/>
            <person name="Liou J."/>
            <person name="Liu S."/>
            <person name="Hsing Y."/>
            <person name="Raghuvanshi S."/>
            <person name="Mohanty A."/>
            <person name="Bharti A.K."/>
            <person name="Gaur A."/>
            <person name="Gupta V."/>
            <person name="Kumar D."/>
            <person name="Ravi V."/>
            <person name="Vij S."/>
            <person name="Kapur A."/>
            <person name="Khurana P."/>
            <person name="Khurana P."/>
            <person name="Khurana J.P."/>
            <person name="Tyagi A.K."/>
            <person name="Gaikwad K."/>
            <person name="Singh A."/>
            <person name="Dalal V."/>
            <person name="Srivastava S."/>
            <person name="Dixit A."/>
            <person name="Pal A.K."/>
            <person name="Ghazi I.A."/>
            <person name="Yadav M."/>
            <person name="Pandit A."/>
            <person name="Bhargava A."/>
            <person name="Sureshbabu K."/>
            <person name="Batra K."/>
            <person name="Sharma T.R."/>
            <person name="Mohapatra T."/>
            <person name="Singh N.K."/>
            <person name="Messing J."/>
            <person name="Nelson A.B."/>
            <person name="Fuks G."/>
            <person name="Kavchok S."/>
            <person name="Keizer G."/>
            <person name="Linton E."/>
            <person name="Llaca V."/>
            <person name="Song R."/>
            <person name="Tanyolac B."/>
            <person name="Young S."/>
            <person name="Ho-Il K."/>
            <person name="Hahn J.H."/>
            <person name="Sangsakoo G."/>
            <person name="Vanavichit A."/>
            <person name="de Mattos Luiz.A.T."/>
            <person name="Zimmer P.D."/>
            <person name="Malone G."/>
            <person name="Dellagostin O."/>
            <person name="de Oliveira A.C."/>
            <person name="Bevan M."/>
            <person name="Bancroft I."/>
            <person name="Minx P."/>
            <person name="Cordum H."/>
            <person name="Wilson R."/>
            <person name="Cheng Z."/>
            <person name="Jin W."/>
            <person name="Jiang J."/>
            <person name="Leong S.A."/>
            <person name="Iwama H."/>
            <person name="Gojobori T."/>
            <person name="Itoh T."/>
            <person name="Niimura Y."/>
            <person name="Fujii Y."/>
            <person name="Habara T."/>
            <person name="Sakai H."/>
            <person name="Sato Y."/>
            <person name="Wilson G."/>
            <person name="Kumar K."/>
            <person name="McCouch S."/>
            <person name="Juretic N."/>
            <person name="Hoen D."/>
            <person name="Wright S."/>
            <person name="Bruskiewich R."/>
            <person name="Bureau T."/>
            <person name="Miyao A."/>
            <person name="Hirochika H."/>
            <person name="Nishikawa T."/>
            <person name="Kadowaki K."/>
            <person name="Sugiura M."/>
            <person name="Burr B."/>
            <person name="Sasaki T."/>
        </authorList>
    </citation>
    <scope>NUCLEOTIDE SEQUENCE [LARGE SCALE GENOMIC DNA]</scope>
    <source>
        <strain evidence="3">cv. Nipponbare</strain>
    </source>
</reference>
<evidence type="ECO:0000313" key="2">
    <source>
        <dbReference type="EMBL" id="BAT02854.1"/>
    </source>
</evidence>
<keyword evidence="1" id="KW-0732">Signal</keyword>
<sequence length="119" mass="13384">MGRGRLISPWMAPGFLMLLPIGWMALGFPSPDASPHHRIAGCRVQTLLPHRRIATRLPIATSRGPYHHLRAIAASCNRAPCPHHHLRVIATWWASARVRRTTPPLLRSGSQEEMRHTEP</sequence>
<organism evidence="2 3">
    <name type="scientific">Oryza sativa subsp. japonica</name>
    <name type="common">Rice</name>
    <dbReference type="NCBI Taxonomy" id="39947"/>
    <lineage>
        <taxon>Eukaryota</taxon>
        <taxon>Viridiplantae</taxon>
        <taxon>Streptophyta</taxon>
        <taxon>Embryophyta</taxon>
        <taxon>Tracheophyta</taxon>
        <taxon>Spermatophyta</taxon>
        <taxon>Magnoliopsida</taxon>
        <taxon>Liliopsida</taxon>
        <taxon>Poales</taxon>
        <taxon>Poaceae</taxon>
        <taxon>BOP clade</taxon>
        <taxon>Oryzoideae</taxon>
        <taxon>Oryzeae</taxon>
        <taxon>Oryzinae</taxon>
        <taxon>Oryza</taxon>
        <taxon>Oryza sativa</taxon>
    </lineage>
</organism>
<proteinExistence type="predicted"/>
<dbReference type="Proteomes" id="UP000059680">
    <property type="component" value="Chromosome 7"/>
</dbReference>
<evidence type="ECO:0000256" key="1">
    <source>
        <dbReference type="SAM" id="SignalP"/>
    </source>
</evidence>
<feature type="chain" id="PRO_5006057009" evidence="1">
    <location>
        <begin position="28"/>
        <end position="119"/>
    </location>
</feature>